<dbReference type="GO" id="GO:0003676">
    <property type="term" value="F:nucleic acid binding"/>
    <property type="evidence" value="ECO:0007669"/>
    <property type="project" value="InterPro"/>
</dbReference>
<dbReference type="Gene3D" id="1.10.30.50">
    <property type="match status" value="1"/>
</dbReference>
<keyword evidence="1" id="KW-0540">Nuclease</keyword>
<dbReference type="Proteomes" id="UP000515561">
    <property type="component" value="Chromosome"/>
</dbReference>
<dbReference type="InterPro" id="IPR003615">
    <property type="entry name" value="HNH_nuc"/>
</dbReference>
<proteinExistence type="predicted"/>
<keyword evidence="1" id="KW-0378">Hydrolase</keyword>
<keyword evidence="1" id="KW-0255">Endonuclease</keyword>
<protein>
    <submittedName>
        <fullName evidence="1">HNH endonuclease</fullName>
    </submittedName>
</protein>
<name>A0A6S6QWZ0_9FIRM</name>
<dbReference type="GO" id="GO:0004519">
    <property type="term" value="F:endonuclease activity"/>
    <property type="evidence" value="ECO:0007669"/>
    <property type="project" value="UniProtKB-KW"/>
</dbReference>
<accession>A0A6S6QWZ0</accession>
<reference evidence="1 2" key="1">
    <citation type="journal article" date="2016" name="Int. J. Syst. Evol. Microbiol.">
        <title>Descriptions of Anaerotaenia torta gen. nov., sp. nov. and Anaerocolumna cellulosilytica gen. nov., sp. nov. isolated from a methanogenic reactor of cattle waste.</title>
        <authorList>
            <person name="Uek A."/>
            <person name="Ohtaki Y."/>
            <person name="Kaku N."/>
            <person name="Ueki K."/>
        </authorList>
    </citation>
    <scope>NUCLEOTIDE SEQUENCE [LARGE SCALE GENOMIC DNA]</scope>
    <source>
        <strain evidence="1 2">SN021</strain>
    </source>
</reference>
<sequence length="121" mass="14543">MGQTEVKRKAIPKKTRLKVYDKFNGHCAYCGCEIGYKDMQVDHKESLYWYAGADEIENYMPSCRACNFYKSTMTLERFREQLQKIPVRLEKDFIYRLAKKYGMVMEQEVPIQFYYEMLESK</sequence>
<dbReference type="RefSeq" id="WP_184090934.1">
    <property type="nucleotide sequence ID" value="NZ_AP023367.1"/>
</dbReference>
<organism evidence="1 2">
    <name type="scientific">Anaerocolumna cellulosilytica</name>
    <dbReference type="NCBI Taxonomy" id="433286"/>
    <lineage>
        <taxon>Bacteria</taxon>
        <taxon>Bacillati</taxon>
        <taxon>Bacillota</taxon>
        <taxon>Clostridia</taxon>
        <taxon>Lachnospirales</taxon>
        <taxon>Lachnospiraceae</taxon>
        <taxon>Anaerocolumna</taxon>
    </lineage>
</organism>
<dbReference type="InterPro" id="IPR002711">
    <property type="entry name" value="HNH"/>
</dbReference>
<dbReference type="EMBL" id="AP023367">
    <property type="protein sequence ID" value="BCJ93569.1"/>
    <property type="molecule type" value="Genomic_DNA"/>
</dbReference>
<dbReference type="AlphaFoldDB" id="A0A6S6QWZ0"/>
<dbReference type="KEGG" id="acel:acsn021_11380"/>
<keyword evidence="2" id="KW-1185">Reference proteome</keyword>
<dbReference type="CDD" id="cd00085">
    <property type="entry name" value="HNHc"/>
    <property type="match status" value="1"/>
</dbReference>
<gene>
    <name evidence="1" type="ORF">acsn021_11380</name>
</gene>
<dbReference type="GO" id="GO:0008270">
    <property type="term" value="F:zinc ion binding"/>
    <property type="evidence" value="ECO:0007669"/>
    <property type="project" value="InterPro"/>
</dbReference>
<evidence type="ECO:0000313" key="1">
    <source>
        <dbReference type="EMBL" id="BCJ93569.1"/>
    </source>
</evidence>
<dbReference type="Pfam" id="PF01844">
    <property type="entry name" value="HNH"/>
    <property type="match status" value="1"/>
</dbReference>
<dbReference type="SMART" id="SM00507">
    <property type="entry name" value="HNHc"/>
    <property type="match status" value="1"/>
</dbReference>
<evidence type="ECO:0000313" key="2">
    <source>
        <dbReference type="Proteomes" id="UP000515561"/>
    </source>
</evidence>